<keyword evidence="1" id="KW-0812">Transmembrane</keyword>
<proteinExistence type="predicted"/>
<dbReference type="Proteomes" id="UP001195571">
    <property type="component" value="Unassembled WGS sequence"/>
</dbReference>
<evidence type="ECO:0000313" key="2">
    <source>
        <dbReference type="EMBL" id="MBP5835761.1"/>
    </source>
</evidence>
<accession>A0ABS5CXR3</accession>
<dbReference type="EMBL" id="JACAOD020000001">
    <property type="protein sequence ID" value="MBP5835761.1"/>
    <property type="molecule type" value="Genomic_DNA"/>
</dbReference>
<reference evidence="2" key="1">
    <citation type="submission" date="2021-04" db="EMBL/GenBank/DDBJ databases">
        <title>Genomic features of Candidatus Phytoplasma meliae isolate ChTYXIII (1SrXIII-G).</title>
        <authorList>
            <person name="Fernandez F.D."/>
            <person name="Conci L.R."/>
        </authorList>
    </citation>
    <scope>NUCLEOTIDE SEQUENCE [LARGE SCALE GENOMIC DNA]</scope>
    <source>
        <strain evidence="2">ChTYXIII-Mo</strain>
    </source>
</reference>
<keyword evidence="3" id="KW-1185">Reference proteome</keyword>
<comment type="caution">
    <text evidence="2">The sequence shown here is derived from an EMBL/GenBank/DDBJ whole genome shotgun (WGS) entry which is preliminary data.</text>
</comment>
<evidence type="ECO:0000256" key="1">
    <source>
        <dbReference type="SAM" id="Phobius"/>
    </source>
</evidence>
<organism evidence="2 3">
    <name type="scientific">Candidatus Phytoplasma meliae</name>
    <dbReference type="NCBI Taxonomy" id="1848402"/>
    <lineage>
        <taxon>Bacteria</taxon>
        <taxon>Bacillati</taxon>
        <taxon>Mycoplasmatota</taxon>
        <taxon>Mollicutes</taxon>
        <taxon>Acholeplasmatales</taxon>
        <taxon>Acholeplasmataceae</taxon>
        <taxon>Candidatus Phytoplasma</taxon>
        <taxon>16SrXIII (Mexican periwinkle virescence group)</taxon>
    </lineage>
</organism>
<name>A0ABS5CXR3_9MOLU</name>
<gene>
    <name evidence="2" type="ORF">CHTY_000750</name>
</gene>
<sequence length="137" mass="16304">MTFNIFSITIFSIILKIVFIVVPIVLLIKSLFGKKNIETKRFLIEDKISSIHVLFVDCSDNKLKEKMSIRINFIKKRINDFEKNKMYFGDIWTVVFIGMFTNRQYNLINGELDKHLFELNQIEALLNQRIKQKIERT</sequence>
<keyword evidence="1" id="KW-1133">Transmembrane helix</keyword>
<dbReference type="RefSeq" id="WP_203552021.1">
    <property type="nucleotide sequence ID" value="NZ_JACAOD020000001.1"/>
</dbReference>
<feature type="transmembrane region" description="Helical" evidence="1">
    <location>
        <begin position="6"/>
        <end position="32"/>
    </location>
</feature>
<evidence type="ECO:0000313" key="3">
    <source>
        <dbReference type="Proteomes" id="UP001195571"/>
    </source>
</evidence>
<keyword evidence="1" id="KW-0472">Membrane</keyword>
<protein>
    <submittedName>
        <fullName evidence="2">Uncharacterized protein</fullName>
    </submittedName>
</protein>